<dbReference type="InterPro" id="IPR003439">
    <property type="entry name" value="ABC_transporter-like_ATP-bd"/>
</dbReference>
<dbReference type="PANTHER" id="PTHR43335">
    <property type="entry name" value="ABC TRANSPORTER, ATP-BINDING PROTEIN"/>
    <property type="match status" value="1"/>
</dbReference>
<proteinExistence type="inferred from homology"/>
<comment type="caution">
    <text evidence="6">The sequence shown here is derived from an EMBL/GenBank/DDBJ whole genome shotgun (WGS) entry which is preliminary data.</text>
</comment>
<dbReference type="Gene3D" id="3.40.50.300">
    <property type="entry name" value="P-loop containing nucleotide triphosphate hydrolases"/>
    <property type="match status" value="1"/>
</dbReference>
<keyword evidence="2" id="KW-0813">Transport</keyword>
<evidence type="ECO:0000256" key="1">
    <source>
        <dbReference type="ARBA" id="ARBA00005417"/>
    </source>
</evidence>
<name>A0A100VRU1_PAEAM</name>
<dbReference type="CDD" id="cd03230">
    <property type="entry name" value="ABC_DR_subfamily_A"/>
    <property type="match status" value="1"/>
</dbReference>
<dbReference type="GO" id="GO:0016887">
    <property type="term" value="F:ATP hydrolysis activity"/>
    <property type="evidence" value="ECO:0007669"/>
    <property type="project" value="InterPro"/>
</dbReference>
<evidence type="ECO:0000259" key="5">
    <source>
        <dbReference type="PROSITE" id="PS50893"/>
    </source>
</evidence>
<protein>
    <submittedName>
        <fullName evidence="6">ABC transporter</fullName>
    </submittedName>
</protein>
<comment type="similarity">
    <text evidence="1">Belongs to the ABC transporter superfamily.</text>
</comment>
<reference evidence="6 7" key="1">
    <citation type="journal article" date="2016" name="Genome Announc.">
        <title>Draft Genome Sequence of Paenibacillus amylolyticus Heshi-A3, Isolated from Fermented Rice Bran in a Japanese Fermented Seafood Dish.</title>
        <authorList>
            <person name="Akuzawa S."/>
            <person name="Nagaoka J."/>
            <person name="Kanekatsu M."/>
            <person name="Kubota E."/>
            <person name="Ohtake R."/>
            <person name="Suzuki T."/>
            <person name="Kanesaki Y."/>
        </authorList>
    </citation>
    <scope>NUCLEOTIDE SEQUENCE [LARGE SCALE GENOMIC DNA]</scope>
    <source>
        <strain evidence="6 7">Heshi-A3</strain>
    </source>
</reference>
<dbReference type="InterPro" id="IPR017871">
    <property type="entry name" value="ABC_transporter-like_CS"/>
</dbReference>
<sequence>MILELKDVTKFYGKHLALHNFSASIQSGEIVGLIGKNGSGKTTLMNCIVNHIQTTSGTILVDSHDVQEQPSLISRFGVLIESSFLDYMNAYDNLKLLMLADGVTDMNKVEYQLNEVLELVGLTKRKKEYVKKFSFGMKQRLGLAQALLNDKPFLILDEPLVGLDVMGRELVKNIIIKKAKQENKAVIFSDHNLNEVKDVCDRIIYIEDGEKKYDGVFDDGRKYEIILEESSSNISALLDKIHVIESVRVVANRIQVADVEILNQVIEEIVTHQVKLQDLNVIEGSLIRLFEGDNEHVELQKHMQH</sequence>
<evidence type="ECO:0000256" key="3">
    <source>
        <dbReference type="ARBA" id="ARBA00022741"/>
    </source>
</evidence>
<dbReference type="SMART" id="SM00382">
    <property type="entry name" value="AAA"/>
    <property type="match status" value="1"/>
</dbReference>
<dbReference type="Pfam" id="PF00005">
    <property type="entry name" value="ABC_tran"/>
    <property type="match status" value="1"/>
</dbReference>
<evidence type="ECO:0000313" key="7">
    <source>
        <dbReference type="Proteomes" id="UP000069697"/>
    </source>
</evidence>
<dbReference type="PROSITE" id="PS00211">
    <property type="entry name" value="ABC_TRANSPORTER_1"/>
    <property type="match status" value="1"/>
</dbReference>
<dbReference type="InterPro" id="IPR003593">
    <property type="entry name" value="AAA+_ATPase"/>
</dbReference>
<organism evidence="6 7">
    <name type="scientific">Paenibacillus amylolyticus</name>
    <dbReference type="NCBI Taxonomy" id="1451"/>
    <lineage>
        <taxon>Bacteria</taxon>
        <taxon>Bacillati</taxon>
        <taxon>Bacillota</taxon>
        <taxon>Bacilli</taxon>
        <taxon>Bacillales</taxon>
        <taxon>Paenibacillaceae</taxon>
        <taxon>Paenibacillus</taxon>
    </lineage>
</organism>
<dbReference type="InterPro" id="IPR027417">
    <property type="entry name" value="P-loop_NTPase"/>
</dbReference>
<dbReference type="EMBL" id="BCNV01000006">
    <property type="protein sequence ID" value="GAS84946.1"/>
    <property type="molecule type" value="Genomic_DNA"/>
</dbReference>
<gene>
    <name evidence="6" type="ORF">PAHA3_5067</name>
</gene>
<dbReference type="PANTHER" id="PTHR43335:SF4">
    <property type="entry name" value="ABC TRANSPORTER, ATP-BINDING PROTEIN"/>
    <property type="match status" value="1"/>
</dbReference>
<dbReference type="PROSITE" id="PS50893">
    <property type="entry name" value="ABC_TRANSPORTER_2"/>
    <property type="match status" value="1"/>
</dbReference>
<accession>A0A100VRU1</accession>
<dbReference type="AlphaFoldDB" id="A0A100VRU1"/>
<reference evidence="7" key="2">
    <citation type="submission" date="2016-01" db="EMBL/GenBank/DDBJ databases">
        <title>Draft Genome Sequence of Paenibacillus amylolyticus Heshi-A3 that Was Isolated from Fermented Rice Bran with Aging Salted Mackerel, Which Was Named Heshiko as Traditional Fermented Seafood in Japan.</title>
        <authorList>
            <person name="Akuzawa S."/>
            <person name="Nakagawa J."/>
            <person name="Kanekatsu T."/>
            <person name="Kubota E."/>
            <person name="Ohtake R."/>
            <person name="Suzuki T."/>
            <person name="Kanesaki Y."/>
        </authorList>
    </citation>
    <scope>NUCLEOTIDE SEQUENCE [LARGE SCALE GENOMIC DNA]</scope>
    <source>
        <strain evidence="7">Heshi-A3</strain>
    </source>
</reference>
<dbReference type="RefSeq" id="WP_062837319.1">
    <property type="nucleotide sequence ID" value="NZ_BCNV01000006.1"/>
</dbReference>
<dbReference type="GO" id="GO:0005524">
    <property type="term" value="F:ATP binding"/>
    <property type="evidence" value="ECO:0007669"/>
    <property type="project" value="UniProtKB-KW"/>
</dbReference>
<dbReference type="SUPFAM" id="SSF52540">
    <property type="entry name" value="P-loop containing nucleoside triphosphate hydrolases"/>
    <property type="match status" value="1"/>
</dbReference>
<dbReference type="Proteomes" id="UP000069697">
    <property type="component" value="Unassembled WGS sequence"/>
</dbReference>
<evidence type="ECO:0000313" key="6">
    <source>
        <dbReference type="EMBL" id="GAS84946.1"/>
    </source>
</evidence>
<keyword evidence="4" id="KW-0067">ATP-binding</keyword>
<evidence type="ECO:0000256" key="2">
    <source>
        <dbReference type="ARBA" id="ARBA00022448"/>
    </source>
</evidence>
<keyword evidence="3" id="KW-0547">Nucleotide-binding</keyword>
<evidence type="ECO:0000256" key="4">
    <source>
        <dbReference type="ARBA" id="ARBA00022840"/>
    </source>
</evidence>
<feature type="domain" description="ABC transporter" evidence="5">
    <location>
        <begin position="3"/>
        <end position="233"/>
    </location>
</feature>